<feature type="signal peptide" evidence="1">
    <location>
        <begin position="1"/>
        <end position="19"/>
    </location>
</feature>
<name>A0A9X0A4S5_9CNID</name>
<feature type="chain" id="PRO_5040846355" evidence="1">
    <location>
        <begin position="20"/>
        <end position="150"/>
    </location>
</feature>
<proteinExistence type="predicted"/>
<dbReference type="OrthoDB" id="5952612at2759"/>
<reference evidence="2" key="1">
    <citation type="submission" date="2023-01" db="EMBL/GenBank/DDBJ databases">
        <title>Genome assembly of the deep-sea coral Lophelia pertusa.</title>
        <authorList>
            <person name="Herrera S."/>
            <person name="Cordes E."/>
        </authorList>
    </citation>
    <scope>NUCLEOTIDE SEQUENCE</scope>
    <source>
        <strain evidence="2">USNM1676648</strain>
        <tissue evidence="2">Polyp</tissue>
    </source>
</reference>
<dbReference type="EMBL" id="MU825399">
    <property type="protein sequence ID" value="KAJ7393035.1"/>
    <property type="molecule type" value="Genomic_DNA"/>
</dbReference>
<dbReference type="AlphaFoldDB" id="A0A9X0A4S5"/>
<keyword evidence="1" id="KW-0732">Signal</keyword>
<accession>A0A9X0A4S5</accession>
<gene>
    <name evidence="2" type="ORF">OS493_008321</name>
</gene>
<comment type="caution">
    <text evidence="2">The sequence shown here is derived from an EMBL/GenBank/DDBJ whole genome shotgun (WGS) entry which is preliminary data.</text>
</comment>
<evidence type="ECO:0000313" key="3">
    <source>
        <dbReference type="Proteomes" id="UP001163046"/>
    </source>
</evidence>
<evidence type="ECO:0000256" key="1">
    <source>
        <dbReference type="SAM" id="SignalP"/>
    </source>
</evidence>
<protein>
    <submittedName>
        <fullName evidence="2">Uncharacterized protein</fullName>
    </submittedName>
</protein>
<evidence type="ECO:0000313" key="2">
    <source>
        <dbReference type="EMBL" id="KAJ7393035.1"/>
    </source>
</evidence>
<sequence>MKTFAALFFLSALAAYVSANEMAFHRAVFDFLDERHDEKMAQVLRDQGFPEDTLVANDHPKPPAWLKACAKKGKRCYKKAGHDVCKKLACIDNFIKCCVKKHPSPLPQLTPLQKGCVALLYLCRKQSATCAGEMCCFVRIKRCFAMSKGE</sequence>
<organism evidence="2 3">
    <name type="scientific">Desmophyllum pertusum</name>
    <dbReference type="NCBI Taxonomy" id="174260"/>
    <lineage>
        <taxon>Eukaryota</taxon>
        <taxon>Metazoa</taxon>
        <taxon>Cnidaria</taxon>
        <taxon>Anthozoa</taxon>
        <taxon>Hexacorallia</taxon>
        <taxon>Scleractinia</taxon>
        <taxon>Caryophylliina</taxon>
        <taxon>Caryophylliidae</taxon>
        <taxon>Desmophyllum</taxon>
    </lineage>
</organism>
<keyword evidence="3" id="KW-1185">Reference proteome</keyword>
<dbReference type="Proteomes" id="UP001163046">
    <property type="component" value="Unassembled WGS sequence"/>
</dbReference>